<dbReference type="AlphaFoldDB" id="A0A1H7MJA7"/>
<gene>
    <name evidence="1" type="ORF">SAMN05216382_1518</name>
</gene>
<proteinExistence type="predicted"/>
<dbReference type="EMBL" id="FNZZ01000002">
    <property type="protein sequence ID" value="SEL11400.1"/>
    <property type="molecule type" value="Genomic_DNA"/>
</dbReference>
<evidence type="ECO:0000313" key="1">
    <source>
        <dbReference type="EMBL" id="SEL11400.1"/>
    </source>
</evidence>
<reference evidence="2" key="1">
    <citation type="submission" date="2016-10" db="EMBL/GenBank/DDBJ databases">
        <authorList>
            <person name="Varghese N."/>
            <person name="Submissions S."/>
        </authorList>
    </citation>
    <scope>NUCLEOTIDE SEQUENCE [LARGE SCALE GENOMIC DNA]</scope>
    <source>
        <strain evidence="2">JS21-1</strain>
    </source>
</reference>
<sequence length="462" mass="51851">MPSNTIIKAAAPIDLFDSPTARKPRLAFKARPPQELLNRPTVSMTLRSHSKSIEAKAASTSLLRLIHKPIGRRKKASKEYQAAIDTIVADVLKGASYTPIRPCIRRMAAKDFTGAPMCRDVFERALTDLATYDFVEVYKGDRAFRDREGFITRILPLPRLTDLCATFGVIASEHRRHFTYCHKADCTPPIQLRAATVRSAKWKARGKLLPVDYEDPRVKHEAARVRALNAFIRAHVVTGPVEAQLDEIALYRGFNQGDQPGHDYRLGGRIYADGGSYQQLSSLERSRIRFNGEPVAEVDISACFLTIAYALTGTPLPSTGDPYSGPKLERAVVKAWVNMTLSHTRFHKRWPTEVVEDLAQRGFPNLRKTHPIKRVENEIRAKLPVMANWPAVPISWPELFYEESEIMMDAMERLMSLGIIGLPVHDSLLIPPSKMKEGIKAIQDAFYNRLGIMPKVEAKGTS</sequence>
<evidence type="ECO:0000313" key="2">
    <source>
        <dbReference type="Proteomes" id="UP000199214"/>
    </source>
</evidence>
<name>A0A1H7MJA7_9SPHN</name>
<dbReference type="Proteomes" id="UP000199214">
    <property type="component" value="Unassembled WGS sequence"/>
</dbReference>
<protein>
    <submittedName>
        <fullName evidence="1">Uncharacterized protein</fullName>
    </submittedName>
</protein>
<accession>A0A1H7MJA7</accession>
<keyword evidence="2" id="KW-1185">Reference proteome</keyword>
<dbReference type="STRING" id="1855283.SAMN05216382_1518"/>
<organism evidence="1 2">
    <name type="scientific">Sphingomonas palmae</name>
    <dbReference type="NCBI Taxonomy" id="1855283"/>
    <lineage>
        <taxon>Bacteria</taxon>
        <taxon>Pseudomonadati</taxon>
        <taxon>Pseudomonadota</taxon>
        <taxon>Alphaproteobacteria</taxon>
        <taxon>Sphingomonadales</taxon>
        <taxon>Sphingomonadaceae</taxon>
        <taxon>Sphingomonas</taxon>
    </lineage>
</organism>